<proteinExistence type="predicted"/>
<dbReference type="Proteomes" id="UP000305760">
    <property type="component" value="Unassembled WGS sequence"/>
</dbReference>
<evidence type="ECO:0008006" key="3">
    <source>
        <dbReference type="Google" id="ProtNLM"/>
    </source>
</evidence>
<evidence type="ECO:0000313" key="2">
    <source>
        <dbReference type="Proteomes" id="UP000305760"/>
    </source>
</evidence>
<reference evidence="1 2" key="1">
    <citation type="submission" date="2019-03" db="EMBL/GenBank/DDBJ databases">
        <title>Arenimonas daejeonensis sp. nov., isolated from compost.</title>
        <authorList>
            <person name="Jeon C.O."/>
        </authorList>
    </citation>
    <scope>NUCLEOTIDE SEQUENCE [LARGE SCALE GENOMIC DNA]</scope>
    <source>
        <strain evidence="1 2">R29</strain>
    </source>
</reference>
<keyword evidence="2" id="KW-1185">Reference proteome</keyword>
<sequence>MLDGVHLTLLIGPGVPVPAPAAVLDALDAVQVSSGGDRGGFQLSFQVGKTSLIQNVLLPAGYFDPILTRVIIVATVRGLPHVLADGVVTRQEIAPSNEPGKSTLTITGEDLSLYMDLVEMPFMRFPAMPIIARVYAILAKYAALGIAPIAIPPVVPDIPNPLEEIPHQHGTDREYLKELAAGCGYVFYIEPGPAPGANIAYFGPDIRIPAPQPALNVNMDAYTNVESLSFSLDGMAKKVVVMTVMDPVSRRAPIPVPIPNLSVLRPPMGLRIPVPSRLEFPGDVAHLNPSDAANKALGIMFAAQDSITGSGSLDVMRYGHVLRARMMVGVRGAGVSYDGLYYVNSVTHDIKRGQYKQSFNLSRDGLVSNTPVVLP</sequence>
<dbReference type="OrthoDB" id="262740at2"/>
<comment type="caution">
    <text evidence="1">The sequence shown here is derived from an EMBL/GenBank/DDBJ whole genome shotgun (WGS) entry which is preliminary data.</text>
</comment>
<dbReference type="EMBL" id="SMDR01000001">
    <property type="protein sequence ID" value="TNJ35436.1"/>
    <property type="molecule type" value="Genomic_DNA"/>
</dbReference>
<dbReference type="RefSeq" id="WP_139446878.1">
    <property type="nucleotide sequence ID" value="NZ_SMDR01000001.1"/>
</dbReference>
<accession>A0A5C4RW05</accession>
<organism evidence="1 2">
    <name type="scientific">Arenimonas terrae</name>
    <dbReference type="NCBI Taxonomy" id="2546226"/>
    <lineage>
        <taxon>Bacteria</taxon>
        <taxon>Pseudomonadati</taxon>
        <taxon>Pseudomonadota</taxon>
        <taxon>Gammaproteobacteria</taxon>
        <taxon>Lysobacterales</taxon>
        <taxon>Lysobacteraceae</taxon>
        <taxon>Arenimonas</taxon>
    </lineage>
</organism>
<dbReference type="AlphaFoldDB" id="A0A5C4RW05"/>
<protein>
    <recommendedName>
        <fullName evidence="3">Phage late control D family protein</fullName>
    </recommendedName>
</protein>
<gene>
    <name evidence="1" type="ORF">E1B00_06685</name>
</gene>
<evidence type="ECO:0000313" key="1">
    <source>
        <dbReference type="EMBL" id="TNJ35436.1"/>
    </source>
</evidence>
<name>A0A5C4RW05_9GAMM</name>